<proteinExistence type="predicted"/>
<dbReference type="EMBL" id="JAWDGP010003560">
    <property type="protein sequence ID" value="KAK3773114.1"/>
    <property type="molecule type" value="Genomic_DNA"/>
</dbReference>
<dbReference type="Proteomes" id="UP001283361">
    <property type="component" value="Unassembled WGS sequence"/>
</dbReference>
<comment type="caution">
    <text evidence="2">The sequence shown here is derived from an EMBL/GenBank/DDBJ whole genome shotgun (WGS) entry which is preliminary data.</text>
</comment>
<sequence length="91" mass="10049">MQSLTAIAVMKVKVEVTYVEEHVQRTGVAIETQGFTVVTSGRKRESLTGNATMHLYPYLEPLRQIDDRQSRRAPIDSGLCGPATSAQSENQ</sequence>
<accession>A0AAE1DJK5</accession>
<evidence type="ECO:0000256" key="1">
    <source>
        <dbReference type="SAM" id="MobiDB-lite"/>
    </source>
</evidence>
<organism evidence="2 3">
    <name type="scientific">Elysia crispata</name>
    <name type="common">lettuce slug</name>
    <dbReference type="NCBI Taxonomy" id="231223"/>
    <lineage>
        <taxon>Eukaryota</taxon>
        <taxon>Metazoa</taxon>
        <taxon>Spiralia</taxon>
        <taxon>Lophotrochozoa</taxon>
        <taxon>Mollusca</taxon>
        <taxon>Gastropoda</taxon>
        <taxon>Heterobranchia</taxon>
        <taxon>Euthyneura</taxon>
        <taxon>Panpulmonata</taxon>
        <taxon>Sacoglossa</taxon>
        <taxon>Placobranchoidea</taxon>
        <taxon>Plakobranchidae</taxon>
        <taxon>Elysia</taxon>
    </lineage>
</organism>
<evidence type="ECO:0000313" key="3">
    <source>
        <dbReference type="Proteomes" id="UP001283361"/>
    </source>
</evidence>
<keyword evidence="3" id="KW-1185">Reference proteome</keyword>
<dbReference type="AlphaFoldDB" id="A0AAE1DJK5"/>
<evidence type="ECO:0000313" key="2">
    <source>
        <dbReference type="EMBL" id="KAK3773114.1"/>
    </source>
</evidence>
<feature type="region of interest" description="Disordered" evidence="1">
    <location>
        <begin position="67"/>
        <end position="91"/>
    </location>
</feature>
<name>A0AAE1DJK5_9GAST</name>
<gene>
    <name evidence="2" type="ORF">RRG08_016217</name>
</gene>
<protein>
    <submittedName>
        <fullName evidence="2">Uncharacterized protein</fullName>
    </submittedName>
</protein>
<reference evidence="2" key="1">
    <citation type="journal article" date="2023" name="G3 (Bethesda)">
        <title>A reference genome for the long-term kleptoplast-retaining sea slug Elysia crispata morphotype clarki.</title>
        <authorList>
            <person name="Eastman K.E."/>
            <person name="Pendleton A.L."/>
            <person name="Shaikh M.A."/>
            <person name="Suttiyut T."/>
            <person name="Ogas R."/>
            <person name="Tomko P."/>
            <person name="Gavelis G."/>
            <person name="Widhalm J.R."/>
            <person name="Wisecaver J.H."/>
        </authorList>
    </citation>
    <scope>NUCLEOTIDE SEQUENCE</scope>
    <source>
        <strain evidence="2">ECLA1</strain>
    </source>
</reference>